<organism evidence="1 2">
    <name type="scientific">Flammeovirga kamogawensis</name>
    <dbReference type="NCBI Taxonomy" id="373891"/>
    <lineage>
        <taxon>Bacteria</taxon>
        <taxon>Pseudomonadati</taxon>
        <taxon>Bacteroidota</taxon>
        <taxon>Cytophagia</taxon>
        <taxon>Cytophagales</taxon>
        <taxon>Flammeovirgaceae</taxon>
        <taxon>Flammeovirga</taxon>
    </lineage>
</organism>
<dbReference type="Gene3D" id="2.60.120.10">
    <property type="entry name" value="Jelly Rolls"/>
    <property type="match status" value="1"/>
</dbReference>
<evidence type="ECO:0008006" key="3">
    <source>
        <dbReference type="Google" id="ProtNLM"/>
    </source>
</evidence>
<evidence type="ECO:0000313" key="2">
    <source>
        <dbReference type="Proteomes" id="UP000682802"/>
    </source>
</evidence>
<dbReference type="SUPFAM" id="SSF51206">
    <property type="entry name" value="cAMP-binding domain-like"/>
    <property type="match status" value="1"/>
</dbReference>
<sequence length="71" mass="8445">MDQKIFNSVHERLTEIVPFTTSEIEDFVSILKVVRLKKGDYFIREGEVCTKGALILSGIFRNYFFQERERR</sequence>
<dbReference type="Proteomes" id="UP000682802">
    <property type="component" value="Chromosome 1"/>
</dbReference>
<gene>
    <name evidence="1" type="ORF">KM029_08660</name>
</gene>
<evidence type="ECO:0000313" key="1">
    <source>
        <dbReference type="EMBL" id="QWG08998.1"/>
    </source>
</evidence>
<name>A0ABX8GZG2_9BACT</name>
<keyword evidence="2" id="KW-1185">Reference proteome</keyword>
<dbReference type="InterPro" id="IPR018490">
    <property type="entry name" value="cNMP-bd_dom_sf"/>
</dbReference>
<protein>
    <recommendedName>
        <fullName evidence="3">Cyclic nucleotide-binding domain-containing protein</fullName>
    </recommendedName>
</protein>
<dbReference type="InterPro" id="IPR014710">
    <property type="entry name" value="RmlC-like_jellyroll"/>
</dbReference>
<dbReference type="EMBL" id="CP076128">
    <property type="protein sequence ID" value="QWG08998.1"/>
    <property type="molecule type" value="Genomic_DNA"/>
</dbReference>
<dbReference type="RefSeq" id="WP_205125426.1">
    <property type="nucleotide sequence ID" value="NZ_CP076128.1"/>
</dbReference>
<reference evidence="1 2" key="1">
    <citation type="submission" date="2021-05" db="EMBL/GenBank/DDBJ databases">
        <title>Comparative genomic studies on the polysaccharide-degrading batcterial strains of the Flammeovirga genus.</title>
        <authorList>
            <person name="Zewei F."/>
            <person name="Zheng Z."/>
            <person name="Yu L."/>
            <person name="Ruyue G."/>
            <person name="Yanhong M."/>
            <person name="Yuanyuan C."/>
            <person name="Jingyan G."/>
            <person name="Wenjun H."/>
        </authorList>
    </citation>
    <scope>NUCLEOTIDE SEQUENCE [LARGE SCALE GENOMIC DNA]</scope>
    <source>
        <strain evidence="1 2">YS10</strain>
    </source>
</reference>
<proteinExistence type="predicted"/>
<accession>A0ABX8GZG2</accession>